<evidence type="ECO:0000313" key="13">
    <source>
        <dbReference type="EMBL" id="KAG8372887.1"/>
    </source>
</evidence>
<dbReference type="GO" id="GO:0050334">
    <property type="term" value="F:thiaminase activity"/>
    <property type="evidence" value="ECO:0007669"/>
    <property type="project" value="UniProtKB-EC"/>
</dbReference>
<dbReference type="GO" id="GO:0005829">
    <property type="term" value="C:cytosol"/>
    <property type="evidence" value="ECO:0007669"/>
    <property type="project" value="TreeGrafter"/>
</dbReference>
<gene>
    <name evidence="13" type="ORF">BUALT_Bualt12G0113900</name>
</gene>
<evidence type="ECO:0000256" key="8">
    <source>
        <dbReference type="ARBA" id="ARBA00060919"/>
    </source>
</evidence>
<comment type="catalytic activity">
    <reaction evidence="1">
        <text>4-amino-5-aminomethyl-2-methylpyrimidine + H2O = 4-amino-5-hydroxymethyl-2-methylpyrimidine + NH4(+)</text>
        <dbReference type="Rhea" id="RHEA:31799"/>
        <dbReference type="ChEBI" id="CHEBI:15377"/>
        <dbReference type="ChEBI" id="CHEBI:16892"/>
        <dbReference type="ChEBI" id="CHEBI:28938"/>
        <dbReference type="ChEBI" id="CHEBI:63416"/>
        <dbReference type="EC" id="3.5.99.2"/>
    </reaction>
</comment>
<keyword evidence="6" id="KW-1015">Disulfide bond</keyword>
<comment type="caution">
    <text evidence="13">The sequence shown here is derived from an EMBL/GenBank/DDBJ whole genome shotgun (WGS) entry which is preliminary data.</text>
</comment>
<keyword evidence="5" id="KW-0784">Thiamine biosynthesis</keyword>
<evidence type="ECO:0000256" key="3">
    <source>
        <dbReference type="ARBA" id="ARBA00012684"/>
    </source>
</evidence>
<dbReference type="SUPFAM" id="SSF48613">
    <property type="entry name" value="Heme oxygenase-like"/>
    <property type="match status" value="1"/>
</dbReference>
<dbReference type="GO" id="GO:0009228">
    <property type="term" value="P:thiamine biosynthetic process"/>
    <property type="evidence" value="ECO:0007669"/>
    <property type="project" value="UniProtKB-KW"/>
</dbReference>
<dbReference type="EMBL" id="WHWC01000012">
    <property type="protein sequence ID" value="KAG8372887.1"/>
    <property type="molecule type" value="Genomic_DNA"/>
</dbReference>
<evidence type="ECO:0000256" key="7">
    <source>
        <dbReference type="ARBA" id="ARBA00050721"/>
    </source>
</evidence>
<evidence type="ECO:0000256" key="1">
    <source>
        <dbReference type="ARBA" id="ARBA00001881"/>
    </source>
</evidence>
<accession>A0AAV6WYX1</accession>
<evidence type="ECO:0000256" key="6">
    <source>
        <dbReference type="ARBA" id="ARBA00023157"/>
    </source>
</evidence>
<evidence type="ECO:0000313" key="14">
    <source>
        <dbReference type="Proteomes" id="UP000826271"/>
    </source>
</evidence>
<keyword evidence="4" id="KW-0378">Hydrolase</keyword>
<dbReference type="PANTHER" id="PTHR43198:SF5">
    <property type="entry name" value="BIFUNCTIONAL TENA-E PROTEIN"/>
    <property type="match status" value="1"/>
</dbReference>
<dbReference type="InterPro" id="IPR050967">
    <property type="entry name" value="Thiamine_Salvage_TenA"/>
</dbReference>
<dbReference type="InterPro" id="IPR004305">
    <property type="entry name" value="Thiaminase-2/PQQC"/>
</dbReference>
<comment type="similarity">
    <text evidence="8">Belongs to the thiaminase-2 family.</text>
</comment>
<evidence type="ECO:0000256" key="4">
    <source>
        <dbReference type="ARBA" id="ARBA00022801"/>
    </source>
</evidence>
<dbReference type="Pfam" id="PF03070">
    <property type="entry name" value="TENA_THI-4"/>
    <property type="match status" value="1"/>
</dbReference>
<dbReference type="CDD" id="cd19357">
    <property type="entry name" value="TenA_E_At3g16990-like"/>
    <property type="match status" value="1"/>
</dbReference>
<dbReference type="InterPro" id="IPR016084">
    <property type="entry name" value="Haem_Oase-like_multi-hlx"/>
</dbReference>
<sequence>MERKEDRGVAVITDTWLRKHRLIYTGATRHPFILAIRGGSVNISSFKRWLGQDFIFVRAFVPFLASVLLKAWKESDDSSDVDVILGGLAALNDEIAWFKKEASKWGVALDSVVPQKSNLDYCRFLESLMSSDVSYTEAVTAFWVIEAVYQESFAHCLEDGSKTPEELKETCQRWGNDGFGQYCCALKSIANRQLEKASDDMVAKAEANLLSVLEYEVDFWNMSHGGAV</sequence>
<feature type="domain" description="Thiaminase-2/PQQC" evidence="12">
    <location>
        <begin position="18"/>
        <end position="223"/>
    </location>
</feature>
<evidence type="ECO:0000256" key="9">
    <source>
        <dbReference type="ARBA" id="ARBA00077314"/>
    </source>
</evidence>
<proteinExistence type="inferred from homology"/>
<keyword evidence="14" id="KW-1185">Reference proteome</keyword>
<protein>
    <recommendedName>
        <fullName evidence="3">aminopyrimidine aminohydrolase</fullName>
        <ecNumber evidence="3">3.5.99.2</ecNumber>
    </recommendedName>
    <alternativeName>
        <fullName evidence="10">Aminopyrimidine aminohydrolase</fullName>
    </alternativeName>
    <alternativeName>
        <fullName evidence="11">Formylaminopyrimidine amidohydrolase</fullName>
    </alternativeName>
    <alternativeName>
        <fullName evidence="9">Formylaminopyrimidine deformylase</fullName>
    </alternativeName>
</protein>
<reference evidence="13" key="1">
    <citation type="submission" date="2019-10" db="EMBL/GenBank/DDBJ databases">
        <authorList>
            <person name="Zhang R."/>
            <person name="Pan Y."/>
            <person name="Wang J."/>
            <person name="Ma R."/>
            <person name="Yu S."/>
        </authorList>
    </citation>
    <scope>NUCLEOTIDE SEQUENCE</scope>
    <source>
        <strain evidence="13">LA-IB0</strain>
        <tissue evidence="13">Leaf</tissue>
    </source>
</reference>
<dbReference type="EC" id="3.5.99.2" evidence="3"/>
<evidence type="ECO:0000259" key="12">
    <source>
        <dbReference type="Pfam" id="PF03070"/>
    </source>
</evidence>
<dbReference type="Proteomes" id="UP000826271">
    <property type="component" value="Unassembled WGS sequence"/>
</dbReference>
<dbReference type="Gene3D" id="1.20.910.10">
    <property type="entry name" value="Heme oxygenase-like"/>
    <property type="match status" value="1"/>
</dbReference>
<evidence type="ECO:0000256" key="2">
    <source>
        <dbReference type="ARBA" id="ARBA00004948"/>
    </source>
</evidence>
<name>A0AAV6WYX1_9LAMI</name>
<evidence type="ECO:0000256" key="5">
    <source>
        <dbReference type="ARBA" id="ARBA00022977"/>
    </source>
</evidence>
<dbReference type="FunFam" id="1.20.910.10:FF:000007">
    <property type="entry name" value="Bifunctional TENA-E protein"/>
    <property type="match status" value="1"/>
</dbReference>
<evidence type="ECO:0000256" key="11">
    <source>
        <dbReference type="ARBA" id="ARBA00082825"/>
    </source>
</evidence>
<comment type="catalytic activity">
    <reaction evidence="7">
        <text>N-formyl-4-amino-5-aminomethyl-2-methylpyrimidine + H2O = 4-amino-5-aminomethyl-2-methylpyrimidine + formate</text>
        <dbReference type="Rhea" id="RHEA:46212"/>
        <dbReference type="ChEBI" id="CHEBI:15377"/>
        <dbReference type="ChEBI" id="CHEBI:15740"/>
        <dbReference type="ChEBI" id="CHEBI:63416"/>
        <dbReference type="ChEBI" id="CHEBI:85895"/>
    </reaction>
</comment>
<comment type="pathway">
    <text evidence="2">Cofactor biosynthesis; thiamine diphosphate biosynthesis.</text>
</comment>
<organism evidence="13 14">
    <name type="scientific">Buddleja alternifolia</name>
    <dbReference type="NCBI Taxonomy" id="168488"/>
    <lineage>
        <taxon>Eukaryota</taxon>
        <taxon>Viridiplantae</taxon>
        <taxon>Streptophyta</taxon>
        <taxon>Embryophyta</taxon>
        <taxon>Tracheophyta</taxon>
        <taxon>Spermatophyta</taxon>
        <taxon>Magnoliopsida</taxon>
        <taxon>eudicotyledons</taxon>
        <taxon>Gunneridae</taxon>
        <taxon>Pentapetalae</taxon>
        <taxon>asterids</taxon>
        <taxon>lamiids</taxon>
        <taxon>Lamiales</taxon>
        <taxon>Scrophulariaceae</taxon>
        <taxon>Buddlejeae</taxon>
        <taxon>Buddleja</taxon>
    </lineage>
</organism>
<evidence type="ECO:0000256" key="10">
    <source>
        <dbReference type="ARBA" id="ARBA00079571"/>
    </source>
</evidence>
<dbReference type="PANTHER" id="PTHR43198">
    <property type="entry name" value="BIFUNCTIONAL TH2 PROTEIN"/>
    <property type="match status" value="1"/>
</dbReference>
<dbReference type="AlphaFoldDB" id="A0AAV6WYX1"/>